<dbReference type="CDD" id="cd10527">
    <property type="entry name" value="SET_LSMT"/>
    <property type="match status" value="1"/>
</dbReference>
<feature type="compositionally biased region" description="Low complexity" evidence="1">
    <location>
        <begin position="35"/>
        <end position="51"/>
    </location>
</feature>
<dbReference type="EMBL" id="OAPG01000001">
    <property type="protein sequence ID" value="SNX81367.1"/>
    <property type="molecule type" value="Genomic_DNA"/>
</dbReference>
<dbReference type="GO" id="GO:0032259">
    <property type="term" value="P:methylation"/>
    <property type="evidence" value="ECO:0007669"/>
    <property type="project" value="UniProtKB-KW"/>
</dbReference>
<feature type="region of interest" description="Disordered" evidence="1">
    <location>
        <begin position="1"/>
        <end position="55"/>
    </location>
</feature>
<feature type="compositionally biased region" description="Basic and acidic residues" evidence="1">
    <location>
        <begin position="410"/>
        <end position="420"/>
    </location>
</feature>
<evidence type="ECO:0000313" key="2">
    <source>
        <dbReference type="EMBL" id="SNX81367.1"/>
    </source>
</evidence>
<feature type="compositionally biased region" description="Acidic residues" evidence="1">
    <location>
        <begin position="565"/>
        <end position="577"/>
    </location>
</feature>
<accession>A0AAJ4XFF5</accession>
<dbReference type="GO" id="GO:0005634">
    <property type="term" value="C:nucleus"/>
    <property type="evidence" value="ECO:0007669"/>
    <property type="project" value="TreeGrafter"/>
</dbReference>
<keyword evidence="2" id="KW-0489">Methyltransferase</keyword>
<feature type="compositionally biased region" description="Basic and acidic residues" evidence="1">
    <location>
        <begin position="358"/>
        <end position="389"/>
    </location>
</feature>
<dbReference type="SUPFAM" id="SSF82199">
    <property type="entry name" value="SET domain"/>
    <property type="match status" value="2"/>
</dbReference>
<reference evidence="2" key="1">
    <citation type="submission" date="2023-10" db="EMBL/GenBank/DDBJ databases">
        <authorList>
            <person name="Guldener U."/>
        </authorList>
    </citation>
    <scope>NUCLEOTIDE SEQUENCE</scope>
    <source>
        <strain evidence="2">Mp4</strain>
    </source>
</reference>
<gene>
    <name evidence="2" type="ORF">MEPE_00072</name>
</gene>
<protein>
    <submittedName>
        <fullName evidence="2">Related to RKM3 - ribosomal lysine methyltransferase</fullName>
    </submittedName>
</protein>
<name>A0AAJ4XFF5_9BASI</name>
<proteinExistence type="predicted"/>
<dbReference type="AlphaFoldDB" id="A0AAJ4XFF5"/>
<dbReference type="Gene3D" id="3.90.1410.10">
    <property type="entry name" value="set domain protein methyltransferase, domain 1"/>
    <property type="match status" value="2"/>
</dbReference>
<evidence type="ECO:0000256" key="1">
    <source>
        <dbReference type="SAM" id="MobiDB-lite"/>
    </source>
</evidence>
<feature type="region of interest" description="Disordered" evidence="1">
    <location>
        <begin position="340"/>
        <end position="462"/>
    </location>
</feature>
<sequence length="805" mass="91089">MLVSHSSRPSLRASKRRRISPRISEQCCSTHRSRSSSTSSAVTSLGTSATSCSPKPTIAVRSNHPESFRRFLRWCKDQEITINTSLDLRYSGDEFSWSISCHASTRIPTDKVLTTIPKTAVLSRKTSALASVLKGQWLSDSHETIGLELALCLLYERLLGSKSRFEPFISILPRLPVPLPFLRNSSTHFTSSSCTLPWKWLNGTEADRIDLRATYSYLASSSYGTEWRYDHDYGMSLSKAQTYFYEFGIPILAKTNLFDANLSGHLDALEGAFLTAYTHVSSRDFIIDTYHGVGLVPVADLFNHAEVNGVQFESDQEVCELCGLAFLTGHQEDVCRCGVSGEEEEEKDLQSSEEEDRDRDRDEGELEEGKVSEEQSERDEDDKAHELAGRDSGNFATGKKDEDNANGTDQRQDYVHPDQDGKDDEENDKPIVENRDNDEKDYDEKKEKTDIGEDDEESEHKDTLDMRTIFAHQTGEEMYNTYGQLPNSLLLTRYGFVLDVETEMERYTLDLRFPSERQAFLSAFVHGTSTCVPFTSIQAVEKAFDQVLLMIAYQFPSNNEKENESESEAEAVDREGEEEELNFGQLDLERNAIDALYKLDTLVSSNPTTTTTTTTTWSSFFDWLSTHFSSPFKPNGTFTETSIPIDPDLVDRDQIHPLFLTSTGQTSITLFLLTFLIHHHHNHSHSNFDSGSANDIATILLSSLPSFNHKPILEKMEKGQMIRATLETLINFWQQRLNLLYISSNLQQGLSILEPKPKKQSRGEVEFHYDDDYFDVEKACIQHAYQELVALQNAIATLQDLTSPI</sequence>
<comment type="caution">
    <text evidence="2">The sequence shown here is derived from an EMBL/GenBank/DDBJ whole genome shotgun (WGS) entry which is preliminary data.</text>
</comment>
<keyword evidence="2" id="KW-0808">Transferase</keyword>
<keyword evidence="3" id="KW-1185">Reference proteome</keyword>
<feature type="compositionally biased region" description="Acidic residues" evidence="1">
    <location>
        <begin position="341"/>
        <end position="357"/>
    </location>
</feature>
<dbReference type="InterPro" id="IPR050600">
    <property type="entry name" value="SETD3_SETD6_MTase"/>
</dbReference>
<dbReference type="PANTHER" id="PTHR13271:SF34">
    <property type="entry name" value="N-LYSINE METHYLTRANSFERASE SETD6"/>
    <property type="match status" value="1"/>
</dbReference>
<feature type="compositionally biased region" description="Basic and acidic residues" evidence="1">
    <location>
        <begin position="428"/>
        <end position="451"/>
    </location>
</feature>
<organism evidence="2 3">
    <name type="scientific">Melanopsichium pennsylvanicum</name>
    <dbReference type="NCBI Taxonomy" id="63383"/>
    <lineage>
        <taxon>Eukaryota</taxon>
        <taxon>Fungi</taxon>
        <taxon>Dikarya</taxon>
        <taxon>Basidiomycota</taxon>
        <taxon>Ustilaginomycotina</taxon>
        <taxon>Ustilaginomycetes</taxon>
        <taxon>Ustilaginales</taxon>
        <taxon>Ustilaginaceae</taxon>
        <taxon>Melanopsichium</taxon>
    </lineage>
</organism>
<evidence type="ECO:0000313" key="3">
    <source>
        <dbReference type="Proteomes" id="UP001294444"/>
    </source>
</evidence>
<dbReference type="InterPro" id="IPR046341">
    <property type="entry name" value="SET_dom_sf"/>
</dbReference>
<feature type="region of interest" description="Disordered" evidence="1">
    <location>
        <begin position="558"/>
        <end position="577"/>
    </location>
</feature>
<dbReference type="PANTHER" id="PTHR13271">
    <property type="entry name" value="UNCHARACTERIZED PUTATIVE METHYLTRANSFERASE"/>
    <property type="match status" value="1"/>
</dbReference>
<dbReference type="GO" id="GO:0016279">
    <property type="term" value="F:protein-lysine N-methyltransferase activity"/>
    <property type="evidence" value="ECO:0007669"/>
    <property type="project" value="UniProtKB-ARBA"/>
</dbReference>
<dbReference type="Proteomes" id="UP001294444">
    <property type="component" value="Unassembled WGS sequence"/>
</dbReference>